<dbReference type="GO" id="GO:0009409">
    <property type="term" value="P:response to cold"/>
    <property type="evidence" value="ECO:0007669"/>
    <property type="project" value="UniProtKB-ARBA"/>
</dbReference>
<dbReference type="FunFam" id="2.40.30.10:FF:000016">
    <property type="entry name" value="GTP-binding protein TypA"/>
    <property type="match status" value="1"/>
</dbReference>
<dbReference type="GO" id="GO:0005829">
    <property type="term" value="C:cytosol"/>
    <property type="evidence" value="ECO:0007669"/>
    <property type="project" value="TreeGrafter"/>
</dbReference>
<comment type="similarity">
    <text evidence="4">Belongs to the TRAFAC class translation factor GTPase superfamily. Classic translation factor GTPase family. BipA subfamily.</text>
</comment>
<dbReference type="GO" id="GO:0000027">
    <property type="term" value="P:ribosomal large subunit assembly"/>
    <property type="evidence" value="ECO:0007669"/>
    <property type="project" value="UniProtKB-UniRule"/>
</dbReference>
<dbReference type="CDD" id="cd01891">
    <property type="entry name" value="TypA_BipA"/>
    <property type="match status" value="1"/>
</dbReference>
<dbReference type="GO" id="GO:0003924">
    <property type="term" value="F:GTPase activity"/>
    <property type="evidence" value="ECO:0007669"/>
    <property type="project" value="UniProtKB-UniRule"/>
</dbReference>
<dbReference type="PROSITE" id="PS51722">
    <property type="entry name" value="G_TR_2"/>
    <property type="match status" value="1"/>
</dbReference>
<dbReference type="InterPro" id="IPR047043">
    <property type="entry name" value="BipA_III"/>
</dbReference>
<sequence length="594" mass="65945">MEYRNIAIIAHVDHGKTTLVDGMLTQTMELGHGQEIAERAMDSNVLERERGITILSKNTAVEYGGVKINIVDTPGHADFGGEVERVLGMVDGCLLLVDAAEGPMPQTRFVLRKALQLGLKPIVVVNKIDRQDARPEEVVDLTFDLMAELGASDEQLDFPILYAVAREGKAYGDLDDPQDDMQELFETILWQIPAPEVALEEPFQMVVANLDYSDYLGRIVVGRVRRGRVRRGESVNLIHKDGTMTRTRVAQPFTHLGLKRIEAEEVGAGDIVALSGIEDAQIGETVADLEDPKALPIITVDEPTVSMVFQPNTSPFAGKEGKYVTSRHLADRLRREVQTNVSLRVEELKPDEFQVSGRGELHLSILLETMRREGYEVQVSAPEVITREIDGKKHEPVEHLVIDVPEEFASSVIGVLSSRRGNLLNMEMQGSRTRVEFRIPSRALFGFRTQFLSMTQGTGIMNHVFDGYAPWAGEFKTRQNGSLVASEAGSAFAYSIWKLQDRGSFFITPATEVYVGMVVGEHAREQDLNVNVCKNKKLTNVRSAGADDALNLTPPRKMSLEDALEYIGGDELVEITPASIRLRKKVLEPGMRKK</sequence>
<dbReference type="Gene3D" id="3.30.70.870">
    <property type="entry name" value="Elongation Factor G (Translational Gtpase), domain 3"/>
    <property type="match status" value="1"/>
</dbReference>
<keyword evidence="7" id="KW-1185">Reference proteome</keyword>
<feature type="binding site" evidence="4">
    <location>
        <begin position="126"/>
        <end position="129"/>
    </location>
    <ligand>
        <name>GTP</name>
        <dbReference type="ChEBI" id="CHEBI:37565"/>
    </ligand>
</feature>
<reference evidence="6 7" key="1">
    <citation type="submission" date="2019-10" db="EMBL/GenBank/DDBJ databases">
        <title>Rubrobacter sp nov SCSIO 52915 isolated from a deep-sea sediment in the South China Sea.</title>
        <authorList>
            <person name="Chen R.W."/>
        </authorList>
    </citation>
    <scope>NUCLEOTIDE SEQUENCE [LARGE SCALE GENOMIC DNA]</scope>
    <source>
        <strain evidence="6 7">SCSIO 52915</strain>
    </source>
</reference>
<dbReference type="AlphaFoldDB" id="A0A6G8PTW1"/>
<dbReference type="Gene3D" id="3.30.70.240">
    <property type="match status" value="1"/>
</dbReference>
<accession>A0A6G8PTW1</accession>
<dbReference type="HAMAP" id="MF_00849">
    <property type="entry name" value="BipA"/>
    <property type="match status" value="1"/>
</dbReference>
<keyword evidence="4" id="KW-0690">Ribosome biogenesis</keyword>
<dbReference type="Pfam" id="PF03144">
    <property type="entry name" value="GTP_EFTU_D2"/>
    <property type="match status" value="1"/>
</dbReference>
<dbReference type="InterPro" id="IPR035647">
    <property type="entry name" value="EFG_III/V"/>
</dbReference>
<dbReference type="PRINTS" id="PR00315">
    <property type="entry name" value="ELONGATNFCT"/>
</dbReference>
<dbReference type="InterPro" id="IPR035651">
    <property type="entry name" value="BipA_V"/>
</dbReference>
<evidence type="ECO:0000256" key="2">
    <source>
        <dbReference type="ARBA" id="ARBA00023134"/>
    </source>
</evidence>
<dbReference type="PANTHER" id="PTHR42908">
    <property type="entry name" value="TRANSLATION ELONGATION FACTOR-RELATED"/>
    <property type="match status" value="1"/>
</dbReference>
<dbReference type="FunFam" id="3.30.70.870:FF:000003">
    <property type="entry name" value="GTP-binding protein TypA"/>
    <property type="match status" value="1"/>
</dbReference>
<dbReference type="InterPro" id="IPR042116">
    <property type="entry name" value="TypA/BipA_C"/>
</dbReference>
<dbReference type="GO" id="GO:0019843">
    <property type="term" value="F:rRNA binding"/>
    <property type="evidence" value="ECO:0007669"/>
    <property type="project" value="UniProtKB-KW"/>
</dbReference>
<dbReference type="GO" id="GO:1990904">
    <property type="term" value="C:ribonucleoprotein complex"/>
    <property type="evidence" value="ECO:0007669"/>
    <property type="project" value="TreeGrafter"/>
</dbReference>
<organism evidence="6 7">
    <name type="scientific">Rubrobacter marinus</name>
    <dbReference type="NCBI Taxonomy" id="2653852"/>
    <lineage>
        <taxon>Bacteria</taxon>
        <taxon>Bacillati</taxon>
        <taxon>Actinomycetota</taxon>
        <taxon>Rubrobacteria</taxon>
        <taxon>Rubrobacterales</taxon>
        <taxon>Rubrobacteraceae</taxon>
        <taxon>Rubrobacter</taxon>
    </lineage>
</organism>
<comment type="subcellular location">
    <subcellularLocation>
        <location evidence="4">Cytoplasm</location>
    </subcellularLocation>
    <text evidence="4">Binds to ribosomes.</text>
</comment>
<dbReference type="CDD" id="cd03710">
    <property type="entry name" value="BipA_TypA_C"/>
    <property type="match status" value="1"/>
</dbReference>
<dbReference type="SMART" id="SM00838">
    <property type="entry name" value="EFG_C"/>
    <property type="match status" value="1"/>
</dbReference>
<dbReference type="InterPro" id="IPR000640">
    <property type="entry name" value="EFG_V-like"/>
</dbReference>
<evidence type="ECO:0000256" key="3">
    <source>
        <dbReference type="ARBA" id="ARBA00048548"/>
    </source>
</evidence>
<dbReference type="SUPFAM" id="SSF50447">
    <property type="entry name" value="Translation proteins"/>
    <property type="match status" value="1"/>
</dbReference>
<dbReference type="InterPro" id="IPR047041">
    <property type="entry name" value="BipA_GTP-bd_dom"/>
</dbReference>
<dbReference type="FunFam" id="3.40.50.300:FF:000055">
    <property type="entry name" value="GTP-binding protein TypA"/>
    <property type="match status" value="1"/>
</dbReference>
<keyword evidence="1 4" id="KW-0547">Nucleotide-binding</keyword>
<gene>
    <name evidence="6" type="primary">typA</name>
    <name evidence="4" type="synonym">bipA</name>
    <name evidence="6" type="ORF">GBA65_01475</name>
</gene>
<dbReference type="GO" id="GO:0000049">
    <property type="term" value="F:tRNA binding"/>
    <property type="evidence" value="ECO:0007669"/>
    <property type="project" value="UniProtKB-KW"/>
</dbReference>
<protein>
    <recommendedName>
        <fullName evidence="4">Large ribosomal subunit assembly factor BipA</fullName>
        <ecNumber evidence="4">3.6.5.-</ecNumber>
    </recommendedName>
    <alternativeName>
        <fullName evidence="4">GTP-binding protein BipA</fullName>
    </alternativeName>
</protein>
<dbReference type="InterPro" id="IPR027417">
    <property type="entry name" value="P-loop_NTPase"/>
</dbReference>
<dbReference type="Pfam" id="PF00679">
    <property type="entry name" value="EFG_C"/>
    <property type="match status" value="1"/>
</dbReference>
<dbReference type="EC" id="3.6.5.-" evidence="4"/>
<dbReference type="Gene3D" id="2.40.30.10">
    <property type="entry name" value="Translation factors"/>
    <property type="match status" value="1"/>
</dbReference>
<keyword evidence="4" id="KW-0963">Cytoplasm</keyword>
<dbReference type="PANTHER" id="PTHR42908:SF8">
    <property type="entry name" value="TR-TYPE G DOMAIN-CONTAINING PROTEIN"/>
    <property type="match status" value="1"/>
</dbReference>
<dbReference type="SUPFAM" id="SSF52540">
    <property type="entry name" value="P-loop containing nucleoside triphosphate hydrolases"/>
    <property type="match status" value="1"/>
</dbReference>
<keyword evidence="4" id="KW-0694">RNA-binding</keyword>
<dbReference type="InterPro" id="IPR004161">
    <property type="entry name" value="EFTu-like_2"/>
</dbReference>
<dbReference type="InterPro" id="IPR005225">
    <property type="entry name" value="Small_GTP-bd"/>
</dbReference>
<dbReference type="GO" id="GO:0005525">
    <property type="term" value="F:GTP binding"/>
    <property type="evidence" value="ECO:0007669"/>
    <property type="project" value="UniProtKB-UniRule"/>
</dbReference>
<dbReference type="PROSITE" id="PS00301">
    <property type="entry name" value="G_TR_1"/>
    <property type="match status" value="1"/>
</dbReference>
<dbReference type="NCBIfam" id="TIGR01394">
    <property type="entry name" value="TypA_BipA"/>
    <property type="match status" value="1"/>
</dbReference>
<keyword evidence="4" id="KW-0378">Hydrolase</keyword>
<keyword evidence="4" id="KW-0699">rRNA-binding</keyword>
<dbReference type="FunFam" id="3.30.70.240:FF:000002">
    <property type="entry name" value="GTP-binding protein TypA"/>
    <property type="match status" value="1"/>
</dbReference>
<evidence type="ECO:0000313" key="7">
    <source>
        <dbReference type="Proteomes" id="UP000502706"/>
    </source>
</evidence>
<dbReference type="Pfam" id="PF00009">
    <property type="entry name" value="GTP_EFTU"/>
    <property type="match status" value="1"/>
</dbReference>
<dbReference type="KEGG" id="rmar:GBA65_01475"/>
<dbReference type="NCBIfam" id="TIGR00231">
    <property type="entry name" value="small_GTP"/>
    <property type="match status" value="1"/>
</dbReference>
<evidence type="ECO:0000259" key="5">
    <source>
        <dbReference type="PROSITE" id="PS51722"/>
    </source>
</evidence>
<name>A0A6G8PTW1_9ACTN</name>
<comment type="function">
    <text evidence="4">A 50S ribosomal subunit assembly protein with GTPase activity, required for 50S subunit assembly at low temperatures, may also play a role in translation. Binds GTP and analogs. Binds the 70S ribosome between the 30S and 50S subunits, in a similar position as ribosome-bound EF-G; it contacts a number of ribosomal proteins, both rRNAs and the A-site tRNA.</text>
</comment>
<dbReference type="RefSeq" id="WP_166395075.1">
    <property type="nucleotide sequence ID" value="NZ_CP045121.1"/>
</dbReference>
<evidence type="ECO:0000256" key="4">
    <source>
        <dbReference type="HAMAP-Rule" id="MF_00849"/>
    </source>
</evidence>
<dbReference type="InterPro" id="IPR009000">
    <property type="entry name" value="Transl_B-barrel_sf"/>
</dbReference>
<feature type="domain" description="Tr-type G" evidence="5">
    <location>
        <begin position="1"/>
        <end position="196"/>
    </location>
</feature>
<dbReference type="GO" id="GO:0043022">
    <property type="term" value="F:ribosome binding"/>
    <property type="evidence" value="ECO:0007669"/>
    <property type="project" value="UniProtKB-UniRule"/>
</dbReference>
<keyword evidence="4" id="KW-0820">tRNA-binding</keyword>
<dbReference type="FunFam" id="2.40.50.250:FF:000001">
    <property type="entry name" value="GTP-binding protein TypA"/>
    <property type="match status" value="1"/>
</dbReference>
<dbReference type="InterPro" id="IPR000795">
    <property type="entry name" value="T_Tr_GTP-bd_dom"/>
</dbReference>
<dbReference type="Pfam" id="PF21018">
    <property type="entry name" value="BipA_C"/>
    <property type="match status" value="1"/>
</dbReference>
<dbReference type="InterPro" id="IPR031157">
    <property type="entry name" value="G_TR_CS"/>
</dbReference>
<dbReference type="EMBL" id="CP045121">
    <property type="protein sequence ID" value="QIN77396.1"/>
    <property type="molecule type" value="Genomic_DNA"/>
</dbReference>
<dbReference type="InterPro" id="IPR048876">
    <property type="entry name" value="BipA_C"/>
</dbReference>
<dbReference type="InterPro" id="IPR006298">
    <property type="entry name" value="BipA"/>
</dbReference>
<feature type="binding site" evidence="4">
    <location>
        <begin position="13"/>
        <end position="18"/>
    </location>
    <ligand>
        <name>GTP</name>
        <dbReference type="ChEBI" id="CHEBI:37565"/>
    </ligand>
</feature>
<dbReference type="InterPro" id="IPR047042">
    <property type="entry name" value="BipA_II"/>
</dbReference>
<evidence type="ECO:0000256" key="1">
    <source>
        <dbReference type="ARBA" id="ARBA00022741"/>
    </source>
</evidence>
<dbReference type="Proteomes" id="UP000502706">
    <property type="component" value="Chromosome"/>
</dbReference>
<dbReference type="CDD" id="cd03691">
    <property type="entry name" value="BipA_TypA_II"/>
    <property type="match status" value="1"/>
</dbReference>
<dbReference type="CDD" id="cd16263">
    <property type="entry name" value="BipA_III"/>
    <property type="match status" value="1"/>
</dbReference>
<comment type="subunit">
    <text evidence="4">Monomer.</text>
</comment>
<evidence type="ECO:0000313" key="6">
    <source>
        <dbReference type="EMBL" id="QIN77396.1"/>
    </source>
</evidence>
<proteinExistence type="inferred from homology"/>
<dbReference type="GO" id="GO:0010467">
    <property type="term" value="P:gene expression"/>
    <property type="evidence" value="ECO:0007669"/>
    <property type="project" value="UniProtKB-ARBA"/>
</dbReference>
<dbReference type="Gene3D" id="3.40.50.300">
    <property type="entry name" value="P-loop containing nucleotide triphosphate hydrolases"/>
    <property type="match status" value="1"/>
</dbReference>
<dbReference type="SUPFAM" id="SSF54980">
    <property type="entry name" value="EF-G C-terminal domain-like"/>
    <property type="match status" value="2"/>
</dbReference>
<comment type="catalytic activity">
    <reaction evidence="3 4">
        <text>GTP + H2O = GDP + phosphate + H(+)</text>
        <dbReference type="Rhea" id="RHEA:19669"/>
        <dbReference type="ChEBI" id="CHEBI:15377"/>
        <dbReference type="ChEBI" id="CHEBI:15378"/>
        <dbReference type="ChEBI" id="CHEBI:37565"/>
        <dbReference type="ChEBI" id="CHEBI:43474"/>
        <dbReference type="ChEBI" id="CHEBI:58189"/>
    </reaction>
</comment>
<dbReference type="Gene3D" id="2.40.50.250">
    <property type="entry name" value="bipa protein"/>
    <property type="match status" value="1"/>
</dbReference>
<keyword evidence="2 4" id="KW-0342">GTP-binding</keyword>